<dbReference type="AlphaFoldDB" id="D8M488"/>
<dbReference type="Proteomes" id="UP000008312">
    <property type="component" value="Unassembled WGS sequence"/>
</dbReference>
<protein>
    <submittedName>
        <fullName evidence="2">Uncharacterized protein</fullName>
    </submittedName>
</protein>
<reference evidence="2" key="1">
    <citation type="submission" date="2010-02" db="EMBL/GenBank/DDBJ databases">
        <title>Sequencing and annotation of the Blastocystis hominis genome.</title>
        <authorList>
            <person name="Wincker P."/>
        </authorList>
    </citation>
    <scope>NUCLEOTIDE SEQUENCE</scope>
    <source>
        <strain evidence="2">Singapore isolate B</strain>
    </source>
</reference>
<dbReference type="RefSeq" id="XP_012896925.1">
    <property type="nucleotide sequence ID" value="XM_013041471.1"/>
</dbReference>
<organism evidence="2">
    <name type="scientific">Blastocystis hominis</name>
    <dbReference type="NCBI Taxonomy" id="12968"/>
    <lineage>
        <taxon>Eukaryota</taxon>
        <taxon>Sar</taxon>
        <taxon>Stramenopiles</taxon>
        <taxon>Bigyra</taxon>
        <taxon>Opalozoa</taxon>
        <taxon>Opalinata</taxon>
        <taxon>Blastocystidae</taxon>
        <taxon>Blastocystis</taxon>
    </lineage>
</organism>
<evidence type="ECO:0000313" key="2">
    <source>
        <dbReference type="EMBL" id="CBK22877.2"/>
    </source>
</evidence>
<feature type="compositionally biased region" description="Acidic residues" evidence="1">
    <location>
        <begin position="93"/>
        <end position="104"/>
    </location>
</feature>
<dbReference type="EMBL" id="FN668651">
    <property type="protein sequence ID" value="CBK22877.2"/>
    <property type="molecule type" value="Genomic_DNA"/>
</dbReference>
<accession>D8M488</accession>
<proteinExistence type="predicted"/>
<feature type="region of interest" description="Disordered" evidence="1">
    <location>
        <begin position="68"/>
        <end position="108"/>
    </location>
</feature>
<dbReference type="GeneID" id="24919625"/>
<sequence>MTTEEIKEKREYNLRKYGLSQEEIDRVVIPVLTEKQTSEVFDKRTNQQLERQQLLSRLAMLRSALQVRQNGSDGSLKRRRLSSKKRRKYTYSDDMDDSTDDDVLNFDFSNMPKRQSRRQRGLDPDFVDPDFNIHDYYLVC</sequence>
<evidence type="ECO:0000256" key="1">
    <source>
        <dbReference type="SAM" id="MobiDB-lite"/>
    </source>
</evidence>
<keyword evidence="3" id="KW-1185">Reference proteome</keyword>
<dbReference type="OrthoDB" id="608866at2759"/>
<name>D8M488_BLAHO</name>
<dbReference type="InParanoid" id="D8M488"/>
<evidence type="ECO:0000313" key="3">
    <source>
        <dbReference type="Proteomes" id="UP000008312"/>
    </source>
</evidence>
<feature type="compositionally biased region" description="Basic residues" evidence="1">
    <location>
        <begin position="77"/>
        <end position="89"/>
    </location>
</feature>
<gene>
    <name evidence="2" type="ORF">GSBLH_T00002461001</name>
</gene>